<gene>
    <name evidence="2" type="ORF">RB636_12795</name>
</gene>
<reference evidence="2 3" key="1">
    <citation type="submission" date="2023-08" db="EMBL/GenBank/DDBJ databases">
        <authorList>
            <person name="Sharma P."/>
            <person name="Verma V."/>
            <person name="Mohan M.K."/>
            <person name="Dubey A.K."/>
        </authorList>
    </citation>
    <scope>NUCLEOTIDE SEQUENCE [LARGE SCALE GENOMIC DNA]</scope>
    <source>
        <strain evidence="2 3">ADP4</strain>
    </source>
</reference>
<dbReference type="Pfam" id="PF00561">
    <property type="entry name" value="Abhydrolase_1"/>
    <property type="match status" value="1"/>
</dbReference>
<protein>
    <submittedName>
        <fullName evidence="2">Alpha/beta hydrolase</fullName>
    </submittedName>
</protein>
<dbReference type="PANTHER" id="PTHR43433">
    <property type="entry name" value="HYDROLASE, ALPHA/BETA FOLD FAMILY PROTEIN"/>
    <property type="match status" value="1"/>
</dbReference>
<dbReference type="Gene3D" id="3.40.50.1820">
    <property type="entry name" value="alpha/beta hydrolase"/>
    <property type="match status" value="1"/>
</dbReference>
<dbReference type="InterPro" id="IPR050471">
    <property type="entry name" value="AB_hydrolase"/>
</dbReference>
<dbReference type="EMBL" id="JAVFKM010000005">
    <property type="protein sequence ID" value="MEF3114063.1"/>
    <property type="molecule type" value="Genomic_DNA"/>
</dbReference>
<dbReference type="PANTHER" id="PTHR43433:SF5">
    <property type="entry name" value="AB HYDROLASE-1 DOMAIN-CONTAINING PROTEIN"/>
    <property type="match status" value="1"/>
</dbReference>
<dbReference type="PRINTS" id="PR00111">
    <property type="entry name" value="ABHYDROLASE"/>
</dbReference>
<accession>A0ABU7WRB6</accession>
<name>A0ABU7WRB6_9ACTN</name>
<dbReference type="InterPro" id="IPR029058">
    <property type="entry name" value="AB_hydrolase_fold"/>
</dbReference>
<dbReference type="Proteomes" id="UP001348265">
    <property type="component" value="Unassembled WGS sequence"/>
</dbReference>
<comment type="caution">
    <text evidence="2">The sequence shown here is derived from an EMBL/GenBank/DDBJ whole genome shotgun (WGS) entry which is preliminary data.</text>
</comment>
<keyword evidence="3" id="KW-1185">Reference proteome</keyword>
<dbReference type="InterPro" id="IPR000073">
    <property type="entry name" value="AB_hydrolase_1"/>
</dbReference>
<dbReference type="GO" id="GO:0016787">
    <property type="term" value="F:hydrolase activity"/>
    <property type="evidence" value="ECO:0007669"/>
    <property type="project" value="UniProtKB-KW"/>
</dbReference>
<feature type="domain" description="AB hydrolase-1" evidence="1">
    <location>
        <begin position="35"/>
        <end position="283"/>
    </location>
</feature>
<dbReference type="SUPFAM" id="SSF53474">
    <property type="entry name" value="alpha/beta-Hydrolases"/>
    <property type="match status" value="1"/>
</dbReference>
<evidence type="ECO:0000313" key="3">
    <source>
        <dbReference type="Proteomes" id="UP001348265"/>
    </source>
</evidence>
<organism evidence="2 3">
    <name type="scientific">Streptomyces chrestomyceticus</name>
    <dbReference type="NCBI Taxonomy" id="68185"/>
    <lineage>
        <taxon>Bacteria</taxon>
        <taxon>Bacillati</taxon>
        <taxon>Actinomycetota</taxon>
        <taxon>Actinomycetes</taxon>
        <taxon>Kitasatosporales</taxon>
        <taxon>Streptomycetaceae</taxon>
        <taxon>Streptomyces</taxon>
    </lineage>
</organism>
<sequence>MSSSSVDPWSPVRWAENGAVRLAFDQWSERVAGEPLLLTIGLGANRKWFPDGLCRMLAAHGFAVARYDQRDGGESTHLPPTATRNPISALFKKRGEAYTAEDMADDAVAVMDALDWPSAHLLGVSLGGAVAQRVALRHPDRVRTLTTMAAVPGDAAGLRALQYVRLRTLAKFAGLKFPDTSEGNIAAGATVTRLLASPKRPFDEPAAREAAARNLDSGVHDQQAQSRQIGAQWHGQKISAITRPTLVLHGEDDPLIKPRAGKAIASRVPGSRLVPLPEVGHEIPESAWKRVAAEVRALADTARHLPAGSTNQDGVLHGEIEESFIAAEGGGEAEEGQVVA</sequence>
<evidence type="ECO:0000259" key="1">
    <source>
        <dbReference type="Pfam" id="PF00561"/>
    </source>
</evidence>
<dbReference type="RefSeq" id="WP_331786620.1">
    <property type="nucleotide sequence ID" value="NZ_JAVFKM010000005.1"/>
</dbReference>
<keyword evidence="2" id="KW-0378">Hydrolase</keyword>
<proteinExistence type="predicted"/>
<evidence type="ECO:0000313" key="2">
    <source>
        <dbReference type="EMBL" id="MEF3114063.1"/>
    </source>
</evidence>